<gene>
    <name evidence="2" type="ORF">A4U43_C07F22960</name>
</gene>
<organism evidence="2 3">
    <name type="scientific">Asparagus officinalis</name>
    <name type="common">Garden asparagus</name>
    <dbReference type="NCBI Taxonomy" id="4686"/>
    <lineage>
        <taxon>Eukaryota</taxon>
        <taxon>Viridiplantae</taxon>
        <taxon>Streptophyta</taxon>
        <taxon>Embryophyta</taxon>
        <taxon>Tracheophyta</taxon>
        <taxon>Spermatophyta</taxon>
        <taxon>Magnoliopsida</taxon>
        <taxon>Liliopsida</taxon>
        <taxon>Asparagales</taxon>
        <taxon>Asparagaceae</taxon>
        <taxon>Asparagoideae</taxon>
        <taxon>Asparagus</taxon>
    </lineage>
</organism>
<dbReference type="AlphaFoldDB" id="A0A5P1EE99"/>
<keyword evidence="3" id="KW-1185">Reference proteome</keyword>
<name>A0A5P1EE99_ASPOF</name>
<dbReference type="Proteomes" id="UP000243459">
    <property type="component" value="Chromosome 7"/>
</dbReference>
<feature type="region of interest" description="Disordered" evidence="1">
    <location>
        <begin position="64"/>
        <end position="116"/>
    </location>
</feature>
<accession>A0A5P1EE99</accession>
<reference evidence="3" key="1">
    <citation type="journal article" date="2017" name="Nat. Commun.">
        <title>The asparagus genome sheds light on the origin and evolution of a young Y chromosome.</title>
        <authorList>
            <person name="Harkess A."/>
            <person name="Zhou J."/>
            <person name="Xu C."/>
            <person name="Bowers J.E."/>
            <person name="Van der Hulst R."/>
            <person name="Ayyampalayam S."/>
            <person name="Mercati F."/>
            <person name="Riccardi P."/>
            <person name="McKain M.R."/>
            <person name="Kakrana A."/>
            <person name="Tang H."/>
            <person name="Ray J."/>
            <person name="Groenendijk J."/>
            <person name="Arikit S."/>
            <person name="Mathioni S.M."/>
            <person name="Nakano M."/>
            <person name="Shan H."/>
            <person name="Telgmann-Rauber A."/>
            <person name="Kanno A."/>
            <person name="Yue Z."/>
            <person name="Chen H."/>
            <person name="Li W."/>
            <person name="Chen Y."/>
            <person name="Xu X."/>
            <person name="Zhang Y."/>
            <person name="Luo S."/>
            <person name="Chen H."/>
            <person name="Gao J."/>
            <person name="Mao Z."/>
            <person name="Pires J.C."/>
            <person name="Luo M."/>
            <person name="Kudrna D."/>
            <person name="Wing R.A."/>
            <person name="Meyers B.C."/>
            <person name="Yi K."/>
            <person name="Kong H."/>
            <person name="Lavrijsen P."/>
            <person name="Sunseri F."/>
            <person name="Falavigna A."/>
            <person name="Ye Y."/>
            <person name="Leebens-Mack J.H."/>
            <person name="Chen G."/>
        </authorList>
    </citation>
    <scope>NUCLEOTIDE SEQUENCE [LARGE SCALE GENOMIC DNA]</scope>
    <source>
        <strain evidence="3">cv. DH0086</strain>
    </source>
</reference>
<evidence type="ECO:0000256" key="1">
    <source>
        <dbReference type="SAM" id="MobiDB-lite"/>
    </source>
</evidence>
<evidence type="ECO:0000313" key="3">
    <source>
        <dbReference type="Proteomes" id="UP000243459"/>
    </source>
</evidence>
<evidence type="ECO:0000313" key="2">
    <source>
        <dbReference type="EMBL" id="ONK64182.1"/>
    </source>
</evidence>
<sequence>MYSSASTERKALRVQPVPYHLQTWIYFARSTMVLLKICIAGCGSLKNSSIAKYEDKRWIPRNSTARSHLQYGEEKVSEYKEKSDDRRAQGSINKADSPGEHKSPEQQGPKKTSLVVPKLPTPEQKFLVGVILMVPCYAIESKVKMLGAEELSIGDLEI</sequence>
<proteinExistence type="predicted"/>
<feature type="compositionally biased region" description="Basic and acidic residues" evidence="1">
    <location>
        <begin position="71"/>
        <end position="88"/>
    </location>
</feature>
<dbReference type="EMBL" id="CM007387">
    <property type="protein sequence ID" value="ONK64182.1"/>
    <property type="molecule type" value="Genomic_DNA"/>
</dbReference>
<dbReference type="Gramene" id="ONK64182">
    <property type="protein sequence ID" value="ONK64182"/>
    <property type="gene ID" value="A4U43_C07F22960"/>
</dbReference>
<protein>
    <submittedName>
        <fullName evidence="2">Uncharacterized protein</fullName>
    </submittedName>
</protein>